<reference evidence="1 2" key="1">
    <citation type="submission" date="2020-08" db="EMBL/GenBank/DDBJ databases">
        <title>Functional genomics of gut bacteria from endangered species of beetles.</title>
        <authorList>
            <person name="Carlos-Shanley C."/>
        </authorList>
    </citation>
    <scope>NUCLEOTIDE SEQUENCE [LARGE SCALE GENOMIC DNA]</scope>
    <source>
        <strain evidence="1 2">S00198</strain>
    </source>
</reference>
<dbReference type="EMBL" id="JACHLK010000003">
    <property type="protein sequence ID" value="MBB6559578.1"/>
    <property type="molecule type" value="Genomic_DNA"/>
</dbReference>
<dbReference type="AlphaFoldDB" id="A0A7X0PCV2"/>
<keyword evidence="2" id="KW-1185">Reference proteome</keyword>
<name>A0A7X0PCV2_9BURK</name>
<comment type="caution">
    <text evidence="1">The sequence shown here is derived from an EMBL/GenBank/DDBJ whole genome shotgun (WGS) entry which is preliminary data.</text>
</comment>
<accession>A0A7X0PCV2</accession>
<protein>
    <submittedName>
        <fullName evidence="1">Uncharacterized protein</fullName>
    </submittedName>
</protein>
<evidence type="ECO:0000313" key="1">
    <source>
        <dbReference type="EMBL" id="MBB6559578.1"/>
    </source>
</evidence>
<dbReference type="Proteomes" id="UP000575083">
    <property type="component" value="Unassembled WGS sequence"/>
</dbReference>
<evidence type="ECO:0000313" key="2">
    <source>
        <dbReference type="Proteomes" id="UP000575083"/>
    </source>
</evidence>
<gene>
    <name evidence="1" type="ORF">HNP48_002245</name>
</gene>
<dbReference type="RefSeq" id="WP_184856974.1">
    <property type="nucleotide sequence ID" value="NZ_JACHLK010000003.1"/>
</dbReference>
<organism evidence="1 2">
    <name type="scientific">Acidovorax soli</name>
    <dbReference type="NCBI Taxonomy" id="592050"/>
    <lineage>
        <taxon>Bacteria</taxon>
        <taxon>Pseudomonadati</taxon>
        <taxon>Pseudomonadota</taxon>
        <taxon>Betaproteobacteria</taxon>
        <taxon>Burkholderiales</taxon>
        <taxon>Comamonadaceae</taxon>
        <taxon>Acidovorax</taxon>
    </lineage>
</organism>
<proteinExistence type="predicted"/>
<sequence>MHQPRPHGSFGTEAATEEDAAAAELLARRLTNFKASSGLDSLKLTRTLPSGAMAIAVDMGGVLRVIIQQRKEPDRPDIETDGMAKSYIPMLFSGSISNGIIRGGEGVRIKLTSTTRRRLVSYDTEAAQPPSDVSLQRFVIEHNGRVSELRPKKPTSATWTQYANQRPTWYSGAMAQVMQVVGGYGRQALKELPDNKIERARLVLPASVTRKIELELGNTRLPGYLGLPPKSGEFQYDYKHNETNGVGFDGRGKPWLLRVSTRGVYAMPLPIIPATSTRAFREYMTEVGDEEVLWILDRFGGMPSGENFPLKSSDFESWRRAGVIIKVCDAGDFYNHLAYTSAIGWSFNSWGTEGYNTCYDYDEGGIGFGLTFKLRLGLAVAENDGKLPDSFNVSDPQEMQRLNRYMSMLYEQLPGNTPRELAIKYKLRRVPVSEVLARVNNSGPGEVDHWDNLEAKPIAAHGGNIAEVGRGWLYHPARPRSQPQIKFPEPFMDGCVSHDFGRLENHPAPGVVRCNTTMFVYYVGDQVKAANYFYDPRGYSRDVENNYEECMIVGSWEQTVTTGSTTLWGHFYTSDFDELEAAAPVTTVTQTVGTDLSYDTKPNFSFDHVFAMCGSIWRNRYFQHKVKESTTEGFSKSVAVCIPYLTRNALLYAHKQSTSGARVTESLGVYAISDPNTYRYFTYDFVWAWVGGLHGGNITSIEKVSPYPIHGNPVWVTGYSYGPYPCSDFADQGDWIGGLPQDYTWLVHPVRSEWQHSGGGGPPKVKEYSRDKTEEAKKEALLQISVLEFPQEVHKDPSEGYFTVSPLDGVAFYVDAIRNVAGDATYANTSEPDPEAPKQRKRFGFSGLADHKAAHHFIGVIHG</sequence>